<dbReference type="EMBL" id="JAAIKE010000004">
    <property type="protein sequence ID" value="NEX47445.1"/>
    <property type="molecule type" value="Genomic_DNA"/>
</dbReference>
<sequence length="84" mass="9416">MAWAHIWARIRRILPVKSGRIIADGIVMHHDWVCEVLEDLRSYALDNGLPATAAQVEEVLRVLRAELRGAEGPLGRPPAGRKRN</sequence>
<keyword evidence="2" id="KW-1185">Reference proteome</keyword>
<reference evidence="1 2" key="1">
    <citation type="submission" date="2020-02" db="EMBL/GenBank/DDBJ databases">
        <title>Rhodobacter algicola sp. nov., isolated from microalga culture.</title>
        <authorList>
            <person name="Park C.-Y."/>
        </authorList>
    </citation>
    <scope>NUCLEOTIDE SEQUENCE [LARGE SCALE GENOMIC DNA]</scope>
    <source>
        <strain evidence="1 2">ETT8</strain>
    </source>
</reference>
<evidence type="ECO:0000313" key="1">
    <source>
        <dbReference type="EMBL" id="NEX47445.1"/>
    </source>
</evidence>
<protein>
    <submittedName>
        <fullName evidence="1">Uncharacterized protein</fullName>
    </submittedName>
</protein>
<dbReference type="Proteomes" id="UP000481421">
    <property type="component" value="Unassembled WGS sequence"/>
</dbReference>
<gene>
    <name evidence="1" type="ORF">G3572_14625</name>
</gene>
<dbReference type="AlphaFoldDB" id="A0A6B3RU28"/>
<accession>A0A6B3RU28</accession>
<proteinExistence type="predicted"/>
<comment type="caution">
    <text evidence="1">The sequence shown here is derived from an EMBL/GenBank/DDBJ whole genome shotgun (WGS) entry which is preliminary data.</text>
</comment>
<name>A0A6B3RU28_9RHOB</name>
<evidence type="ECO:0000313" key="2">
    <source>
        <dbReference type="Proteomes" id="UP000481421"/>
    </source>
</evidence>
<organism evidence="1 2">
    <name type="scientific">Pseudotabrizicola algicola</name>
    <dbReference type="NCBI Taxonomy" id="2709381"/>
    <lineage>
        <taxon>Bacteria</taxon>
        <taxon>Pseudomonadati</taxon>
        <taxon>Pseudomonadota</taxon>
        <taxon>Alphaproteobacteria</taxon>
        <taxon>Rhodobacterales</taxon>
        <taxon>Paracoccaceae</taxon>
        <taxon>Pseudotabrizicola</taxon>
    </lineage>
</organism>
<dbReference type="RefSeq" id="WP_164612582.1">
    <property type="nucleotide sequence ID" value="NZ_JAAIKE010000004.1"/>
</dbReference>